<keyword evidence="2 4" id="KW-0472">Membrane</keyword>
<dbReference type="Pfam" id="PF13488">
    <property type="entry name" value="Gly-zipper_Omp"/>
    <property type="match status" value="1"/>
</dbReference>
<sequence length="228" mass="23986">MKTYKIYALALLLVVSTLFTGCKSASNTQKGAAYGAVGGALLGAGIGALAGGKNSAAWGAAIGAAVGGGTGAIIGNKMDKQARAIDEALPSADVERVGEAIHITLKEDAIRFATNKSSLTPQAQANLDKLIPVFKEYNETNINIYGFTDNVGKADYNLALSERRAEEVKKYLISKGLAPGRFITKGMGMEQPIASNDTKEGQSQNRRVEFAITANEKMIQEAKKEAGN</sequence>
<proteinExistence type="predicted"/>
<dbReference type="PROSITE" id="PS51123">
    <property type="entry name" value="OMPA_2"/>
    <property type="match status" value="1"/>
</dbReference>
<dbReference type="PANTHER" id="PTHR30329">
    <property type="entry name" value="STATOR ELEMENT OF FLAGELLAR MOTOR COMPLEX"/>
    <property type="match status" value="1"/>
</dbReference>
<dbReference type="PANTHER" id="PTHR30329:SF21">
    <property type="entry name" value="LIPOPROTEIN YIAD-RELATED"/>
    <property type="match status" value="1"/>
</dbReference>
<dbReference type="GO" id="GO:0009279">
    <property type="term" value="C:cell outer membrane"/>
    <property type="evidence" value="ECO:0007669"/>
    <property type="project" value="UniProtKB-SubCell"/>
</dbReference>
<dbReference type="Proteomes" id="UP000018004">
    <property type="component" value="Unassembled WGS sequence"/>
</dbReference>
<protein>
    <recommendedName>
        <fullName evidence="6">OmpA-like domain-containing protein</fullName>
    </recommendedName>
</protein>
<dbReference type="Gene3D" id="3.30.1330.60">
    <property type="entry name" value="OmpA-like domain"/>
    <property type="match status" value="1"/>
</dbReference>
<dbReference type="EMBL" id="AVGG01000019">
    <property type="protein sequence ID" value="ESU26430.1"/>
    <property type="molecule type" value="Genomic_DNA"/>
</dbReference>
<dbReference type="CDD" id="cd07185">
    <property type="entry name" value="OmpA_C-like"/>
    <property type="match status" value="1"/>
</dbReference>
<dbReference type="SUPFAM" id="SSF103088">
    <property type="entry name" value="OmpA-like"/>
    <property type="match status" value="1"/>
</dbReference>
<reference evidence="7 8" key="1">
    <citation type="submission" date="2013-08" db="EMBL/GenBank/DDBJ databases">
        <title>Flavobacterium limnosediminis JC2902 genome sequencing.</title>
        <authorList>
            <person name="Lee K."/>
            <person name="Yi H."/>
            <person name="Park S."/>
            <person name="Chun J."/>
        </authorList>
    </citation>
    <scope>NUCLEOTIDE SEQUENCE [LARGE SCALE GENOMIC DNA]</scope>
    <source>
        <strain evidence="7 8">JC2902</strain>
    </source>
</reference>
<keyword evidence="8" id="KW-1185">Reference proteome</keyword>
<comment type="subcellular location">
    <subcellularLocation>
        <location evidence="1">Cell outer membrane</location>
    </subcellularLocation>
</comment>
<keyword evidence="5" id="KW-0732">Signal</keyword>
<evidence type="ECO:0000256" key="3">
    <source>
        <dbReference type="ARBA" id="ARBA00023237"/>
    </source>
</evidence>
<dbReference type="OrthoDB" id="9782229at2"/>
<dbReference type="InterPro" id="IPR006665">
    <property type="entry name" value="OmpA-like"/>
</dbReference>
<dbReference type="STRING" id="1341181.FLJC2902T_29170"/>
<dbReference type="eggNOG" id="COG2885">
    <property type="taxonomic scope" value="Bacteria"/>
</dbReference>
<evidence type="ECO:0000256" key="1">
    <source>
        <dbReference type="ARBA" id="ARBA00004442"/>
    </source>
</evidence>
<dbReference type="InterPro" id="IPR006664">
    <property type="entry name" value="OMP_bac"/>
</dbReference>
<feature type="domain" description="OmpA-like" evidence="6">
    <location>
        <begin position="99"/>
        <end position="216"/>
    </location>
</feature>
<evidence type="ECO:0000259" key="6">
    <source>
        <dbReference type="PROSITE" id="PS51123"/>
    </source>
</evidence>
<dbReference type="PROSITE" id="PS51257">
    <property type="entry name" value="PROKAR_LIPOPROTEIN"/>
    <property type="match status" value="1"/>
</dbReference>
<evidence type="ECO:0000256" key="4">
    <source>
        <dbReference type="PROSITE-ProRule" id="PRU00473"/>
    </source>
</evidence>
<evidence type="ECO:0000256" key="2">
    <source>
        <dbReference type="ARBA" id="ARBA00023136"/>
    </source>
</evidence>
<dbReference type="InterPro" id="IPR050330">
    <property type="entry name" value="Bact_OuterMem_StrucFunc"/>
</dbReference>
<comment type="caution">
    <text evidence="7">The sequence shown here is derived from an EMBL/GenBank/DDBJ whole genome shotgun (WGS) entry which is preliminary data.</text>
</comment>
<dbReference type="InterPro" id="IPR039567">
    <property type="entry name" value="Gly-zipper"/>
</dbReference>
<dbReference type="Pfam" id="PF00691">
    <property type="entry name" value="OmpA"/>
    <property type="match status" value="1"/>
</dbReference>
<evidence type="ECO:0000256" key="5">
    <source>
        <dbReference type="SAM" id="SignalP"/>
    </source>
</evidence>
<evidence type="ECO:0000313" key="7">
    <source>
        <dbReference type="EMBL" id="ESU26430.1"/>
    </source>
</evidence>
<dbReference type="AlphaFoldDB" id="V6SPS3"/>
<gene>
    <name evidence="7" type="ORF">FLJC2902T_29170</name>
</gene>
<organism evidence="7 8">
    <name type="scientific">Flavobacterium limnosediminis JC2902</name>
    <dbReference type="NCBI Taxonomy" id="1341181"/>
    <lineage>
        <taxon>Bacteria</taxon>
        <taxon>Pseudomonadati</taxon>
        <taxon>Bacteroidota</taxon>
        <taxon>Flavobacteriia</taxon>
        <taxon>Flavobacteriales</taxon>
        <taxon>Flavobacteriaceae</taxon>
        <taxon>Flavobacterium</taxon>
    </lineage>
</organism>
<accession>V6SPS3</accession>
<evidence type="ECO:0000313" key="8">
    <source>
        <dbReference type="Proteomes" id="UP000018004"/>
    </source>
</evidence>
<keyword evidence="3" id="KW-0998">Cell outer membrane</keyword>
<name>V6SPS3_9FLAO</name>
<feature type="signal peptide" evidence="5">
    <location>
        <begin position="1"/>
        <end position="25"/>
    </location>
</feature>
<dbReference type="PATRIC" id="fig|1341181.4.peg.2867"/>
<dbReference type="RefSeq" id="WP_023580463.1">
    <property type="nucleotide sequence ID" value="NZ_AVGG01000019.1"/>
</dbReference>
<feature type="chain" id="PRO_5004750811" description="OmpA-like domain-containing protein" evidence="5">
    <location>
        <begin position="26"/>
        <end position="228"/>
    </location>
</feature>
<dbReference type="PRINTS" id="PR01021">
    <property type="entry name" value="OMPADOMAIN"/>
</dbReference>
<dbReference type="InterPro" id="IPR036737">
    <property type="entry name" value="OmpA-like_sf"/>
</dbReference>